<evidence type="ECO:0000256" key="1">
    <source>
        <dbReference type="ARBA" id="ARBA00004651"/>
    </source>
</evidence>
<keyword evidence="7 8" id="KW-0472">Membrane</keyword>
<evidence type="ECO:0000256" key="5">
    <source>
        <dbReference type="ARBA" id="ARBA00022960"/>
    </source>
</evidence>
<evidence type="ECO:0000256" key="3">
    <source>
        <dbReference type="ARBA" id="ARBA00022475"/>
    </source>
</evidence>
<keyword evidence="4 8" id="KW-0812">Transmembrane</keyword>
<keyword evidence="6 8" id="KW-1133">Transmembrane helix</keyword>
<dbReference type="RefSeq" id="WP_110465951.1">
    <property type="nucleotide sequence ID" value="NZ_JAMOFZ010000014.1"/>
</dbReference>
<keyword evidence="5" id="KW-0133">Cell shape</keyword>
<dbReference type="InterPro" id="IPR007227">
    <property type="entry name" value="Cell_shape_determining_MreD"/>
</dbReference>
<dbReference type="Pfam" id="PF04093">
    <property type="entry name" value="MreD"/>
    <property type="match status" value="1"/>
</dbReference>
<feature type="transmembrane region" description="Helical" evidence="8">
    <location>
        <begin position="73"/>
        <end position="93"/>
    </location>
</feature>
<comment type="subcellular location">
    <subcellularLocation>
        <location evidence="1">Cell membrane</location>
        <topology evidence="1">Multi-pass membrane protein</topology>
    </subcellularLocation>
</comment>
<keyword evidence="10" id="KW-1185">Reference proteome</keyword>
<comment type="similarity">
    <text evidence="2">Belongs to the MreD family.</text>
</comment>
<proteinExistence type="inferred from homology"/>
<dbReference type="PIRSF" id="PIRSF018472">
    <property type="entry name" value="MreD_proteobac"/>
    <property type="match status" value="1"/>
</dbReference>
<name>A0A318SFV7_9BURK</name>
<dbReference type="PANTHER" id="PTHR37484:SF1">
    <property type="entry name" value="ROD SHAPE-DETERMINING PROTEIN MRED"/>
    <property type="match status" value="1"/>
</dbReference>
<dbReference type="Proteomes" id="UP000247540">
    <property type="component" value="Unassembled WGS sequence"/>
</dbReference>
<evidence type="ECO:0000313" key="10">
    <source>
        <dbReference type="Proteomes" id="UP000247540"/>
    </source>
</evidence>
<dbReference type="OrthoDB" id="5297408at2"/>
<dbReference type="GO" id="GO:0005886">
    <property type="term" value="C:plasma membrane"/>
    <property type="evidence" value="ECO:0007669"/>
    <property type="project" value="UniProtKB-SubCell"/>
</dbReference>
<accession>A0A318SFV7</accession>
<evidence type="ECO:0000256" key="4">
    <source>
        <dbReference type="ARBA" id="ARBA00022692"/>
    </source>
</evidence>
<evidence type="ECO:0000256" key="2">
    <source>
        <dbReference type="ARBA" id="ARBA00007776"/>
    </source>
</evidence>
<dbReference type="EMBL" id="QJTC01000014">
    <property type="protein sequence ID" value="PYE76295.1"/>
    <property type="molecule type" value="Genomic_DNA"/>
</dbReference>
<evidence type="ECO:0000256" key="8">
    <source>
        <dbReference type="SAM" id="Phobius"/>
    </source>
</evidence>
<evidence type="ECO:0000256" key="6">
    <source>
        <dbReference type="ARBA" id="ARBA00022989"/>
    </source>
</evidence>
<dbReference type="InterPro" id="IPR026034">
    <property type="entry name" value="MreD_proteobac"/>
</dbReference>
<dbReference type="AlphaFoldDB" id="A0A318SFV7"/>
<organism evidence="9 10">
    <name type="scientific">Xylophilus ampelinus</name>
    <dbReference type="NCBI Taxonomy" id="54067"/>
    <lineage>
        <taxon>Bacteria</taxon>
        <taxon>Pseudomonadati</taxon>
        <taxon>Pseudomonadota</taxon>
        <taxon>Betaproteobacteria</taxon>
        <taxon>Burkholderiales</taxon>
        <taxon>Xylophilus</taxon>
    </lineage>
</organism>
<dbReference type="PANTHER" id="PTHR37484">
    <property type="entry name" value="ROD SHAPE-DETERMINING PROTEIN MRED"/>
    <property type="match status" value="1"/>
</dbReference>
<gene>
    <name evidence="9" type="ORF">DFQ15_11480</name>
</gene>
<reference evidence="9 10" key="1">
    <citation type="submission" date="2018-06" db="EMBL/GenBank/DDBJ databases">
        <title>Genomic Encyclopedia of Type Strains, Phase III (KMG-III): the genomes of soil and plant-associated and newly described type strains.</title>
        <authorList>
            <person name="Whitman W."/>
        </authorList>
    </citation>
    <scope>NUCLEOTIDE SEQUENCE [LARGE SCALE GENOMIC DNA]</scope>
    <source>
        <strain evidence="9 10">CECT 7646</strain>
    </source>
</reference>
<dbReference type="GO" id="GO:0008360">
    <property type="term" value="P:regulation of cell shape"/>
    <property type="evidence" value="ECO:0007669"/>
    <property type="project" value="UniProtKB-KW"/>
</dbReference>
<sequence>MIMAKGQQQLLLPVNPAFLWGSLAAALLLDLLPIGRAVWAPDPLLLLLVFWAVHQPARVGMGAAFVLGLCIDVHQAALLGQHALGYTVLVFLGGYLQRRLLWLSVAEQTVQLLPVFFAAQVIETLVRTATGGVFPGFGFVLAPVFEALLWPLASVVLLAPQRRAPDPDENRPL</sequence>
<keyword evidence="3" id="KW-1003">Cell membrane</keyword>
<protein>
    <submittedName>
        <fullName evidence="9">Rod shape-determining protein MreD</fullName>
    </submittedName>
</protein>
<dbReference type="NCBIfam" id="TIGR03426">
    <property type="entry name" value="shape_MreD"/>
    <property type="match status" value="1"/>
</dbReference>
<comment type="caution">
    <text evidence="9">The sequence shown here is derived from an EMBL/GenBank/DDBJ whole genome shotgun (WGS) entry which is preliminary data.</text>
</comment>
<feature type="transmembrane region" description="Helical" evidence="8">
    <location>
        <begin position="134"/>
        <end position="159"/>
    </location>
</feature>
<feature type="transmembrane region" description="Helical" evidence="8">
    <location>
        <begin position="100"/>
        <end position="122"/>
    </location>
</feature>
<feature type="transmembrane region" description="Helical" evidence="8">
    <location>
        <begin position="12"/>
        <end position="32"/>
    </location>
</feature>
<evidence type="ECO:0000313" key="9">
    <source>
        <dbReference type="EMBL" id="PYE76295.1"/>
    </source>
</evidence>
<evidence type="ECO:0000256" key="7">
    <source>
        <dbReference type="ARBA" id="ARBA00023136"/>
    </source>
</evidence>